<dbReference type="EMBL" id="JAMZIH010007789">
    <property type="protein sequence ID" value="KAJ1672813.1"/>
    <property type="molecule type" value="Genomic_DNA"/>
</dbReference>
<dbReference type="EC" id="3.5.1.14" evidence="1"/>
<gene>
    <name evidence="1" type="primary">ACY1_2</name>
    <name evidence="1" type="ORF">EV182_006445</name>
</gene>
<keyword evidence="2" id="KW-1185">Reference proteome</keyword>
<dbReference type="Proteomes" id="UP001145114">
    <property type="component" value="Unassembled WGS sequence"/>
</dbReference>
<protein>
    <submittedName>
        <fullName evidence="1">Adenylate cyclase</fullName>
        <ecNumber evidence="1">3.5.1.14</ecNumber>
    </submittedName>
</protein>
<proteinExistence type="predicted"/>
<evidence type="ECO:0000313" key="1">
    <source>
        <dbReference type="EMBL" id="KAJ1672813.1"/>
    </source>
</evidence>
<sequence>MLEIREEQLRLLNKPLEDGTPRTLGDVTTINLTMMRSGVQANVVPEKASVVFDIRVTPYADLARFREQIETLAAEHGIEVDFKQYSDKALVTPTDKSNPFWTALSGVLEARGIGIFKEVFPAGSDSRFIRRLGIPALGVSPLRNIPVLLHDHNEYVRESDFLEGIEIYTDLIPALASAPTPKA</sequence>
<reference evidence="1" key="1">
    <citation type="submission" date="2022-06" db="EMBL/GenBank/DDBJ databases">
        <title>Phylogenomic reconstructions and comparative analyses of Kickxellomycotina fungi.</title>
        <authorList>
            <person name="Reynolds N.K."/>
            <person name="Stajich J.E."/>
            <person name="Barry K."/>
            <person name="Grigoriev I.V."/>
            <person name="Crous P."/>
            <person name="Smith M.E."/>
        </authorList>
    </citation>
    <scope>NUCLEOTIDE SEQUENCE</scope>
    <source>
        <strain evidence="1">RSA 2271</strain>
    </source>
</reference>
<organism evidence="1 2">
    <name type="scientific">Spiromyces aspiralis</name>
    <dbReference type="NCBI Taxonomy" id="68401"/>
    <lineage>
        <taxon>Eukaryota</taxon>
        <taxon>Fungi</taxon>
        <taxon>Fungi incertae sedis</taxon>
        <taxon>Zoopagomycota</taxon>
        <taxon>Kickxellomycotina</taxon>
        <taxon>Kickxellomycetes</taxon>
        <taxon>Kickxellales</taxon>
        <taxon>Kickxellaceae</taxon>
        <taxon>Spiromyces</taxon>
    </lineage>
</organism>
<keyword evidence="1" id="KW-0378">Hydrolase</keyword>
<evidence type="ECO:0000313" key="2">
    <source>
        <dbReference type="Proteomes" id="UP001145114"/>
    </source>
</evidence>
<comment type="caution">
    <text evidence="1">The sequence shown here is derived from an EMBL/GenBank/DDBJ whole genome shotgun (WGS) entry which is preliminary data.</text>
</comment>
<accession>A0ACC1HAV5</accession>
<name>A0ACC1HAV5_9FUNG</name>